<comment type="similarity">
    <text evidence="2">Belongs to the krueppel C2H2-type zinc-finger protein family.</text>
</comment>
<dbReference type="Proteomes" id="UP000250275">
    <property type="component" value="Unassembled WGS sequence"/>
</dbReference>
<feature type="domain" description="C2H2-type" evidence="13">
    <location>
        <begin position="807"/>
        <end position="834"/>
    </location>
</feature>
<comment type="subcellular location">
    <subcellularLocation>
        <location evidence="1">Nucleus</location>
    </subcellularLocation>
</comment>
<feature type="compositionally biased region" description="Low complexity" evidence="12">
    <location>
        <begin position="226"/>
        <end position="239"/>
    </location>
</feature>
<feature type="domain" description="C2H2-type" evidence="13">
    <location>
        <begin position="835"/>
        <end position="857"/>
    </location>
</feature>
<feature type="compositionally biased region" description="Low complexity" evidence="12">
    <location>
        <begin position="601"/>
        <end position="624"/>
    </location>
</feature>
<sequence>MPEVGTSNARLPSAGNRQGRALTDDKDGHGVFEGVRWGRKDGRRREKKGPRGPRGAVGGCSTPGSRVDPWWNPGSLFPSTPGPPRIDEGAPDNGSGGFQFCSPPNRNANSPSQQSQQQQHHSNQRHQSQHQPNQSNAGRNVCTSYSIAPTSSSSCSSSSLGHVDTVARGVDAVGSHASVYGIASSSPEPSAASNLILSALLTTTSFTETHNQASRAGGPATTTGHSNALQSTTTTSLSTANARNAGTSNISSADSLNGILSSLNVRIKTEEYPKIRTEERRATNATLSSASPSLSSSSTSTFNASLLSSLLSTSRISAASCRNDNDEDILSRSCIKLEYPSADTQQPGQDQQQEEQTAVRGIKVEYPLSQSSQDVLDPGEEEELTATSPYDIISAGNPRCLSKQSACSGKSQTSSLVKDVIVPPCPGGVSPTSDIVIEMKYETQSGPPTAPPHLTSSGVEPPHSSQGTGIVVGGSPAEVVGVDSLLLSPWGATGPDFLEPPDVKQTAAGLQDAWDTLLLGSSVGVASAQSLAELKPLPPFTGYTGHLSINGIPGHHYHTIASSAQRPSLPSSSPTSSSNQEYYESPVVSSSTPCPQGSQKQQQQQQQQQQHHQHQQQQQQQQQQQHHHHQQQQLPQSTQQVDYDIEDIAEIIGSAIADTTVPGGGNGAGSEHDPDAPYPQIYATATPSTQAQQHGSTLQSLLTHGYAPLINARLQSANAGLQNASCGETPSSTSPYPPVSPPGRVSTSCSPDHLLHSSFAAPSHPRKRSRPTPGSQNPSKKSPGTGATALPYGTESGLIGGKEKPVHRCSICNRGFLNKSNIKVHLRTHTGEKPFRCEVCGKAFRQKAHLIKHQQIHKRIGRD</sequence>
<evidence type="ECO:0000256" key="3">
    <source>
        <dbReference type="ARBA" id="ARBA00022723"/>
    </source>
</evidence>
<dbReference type="GO" id="GO:0006357">
    <property type="term" value="P:regulation of transcription by RNA polymerase II"/>
    <property type="evidence" value="ECO:0007669"/>
    <property type="project" value="TreeGrafter"/>
</dbReference>
<proteinExistence type="inferred from homology"/>
<evidence type="ECO:0000256" key="8">
    <source>
        <dbReference type="ARBA" id="ARBA00023125"/>
    </source>
</evidence>
<dbReference type="Gene3D" id="3.30.160.60">
    <property type="entry name" value="Classic Zinc Finger"/>
    <property type="match status" value="2"/>
</dbReference>
<dbReference type="InterPro" id="IPR050331">
    <property type="entry name" value="Zinc_finger"/>
</dbReference>
<evidence type="ECO:0000256" key="12">
    <source>
        <dbReference type="SAM" id="MobiDB-lite"/>
    </source>
</evidence>
<dbReference type="AlphaFoldDB" id="A0A310SL07"/>
<feature type="compositionally biased region" description="Basic and acidic residues" evidence="12">
    <location>
        <begin position="22"/>
        <end position="44"/>
    </location>
</feature>
<dbReference type="OrthoDB" id="6077919at2759"/>
<feature type="region of interest" description="Disordered" evidence="12">
    <location>
        <begin position="657"/>
        <end position="681"/>
    </location>
</feature>
<feature type="region of interest" description="Disordered" evidence="12">
    <location>
        <begin position="1"/>
        <end position="143"/>
    </location>
</feature>
<dbReference type="PROSITE" id="PS50157">
    <property type="entry name" value="ZINC_FINGER_C2H2_2"/>
    <property type="match status" value="2"/>
</dbReference>
<feature type="region of interest" description="Disordered" evidence="12">
    <location>
        <begin position="562"/>
        <end position="639"/>
    </location>
</feature>
<dbReference type="FunFam" id="3.30.160.60:FF:001499">
    <property type="entry name" value="Zinc finger protein"/>
    <property type="match status" value="1"/>
</dbReference>
<feature type="region of interest" description="Disordered" evidence="12">
    <location>
        <begin position="443"/>
        <end position="469"/>
    </location>
</feature>
<dbReference type="FunFam" id="3.30.160.60:FF:001506">
    <property type="entry name" value="Zinc finger protein"/>
    <property type="match status" value="1"/>
</dbReference>
<feature type="compositionally biased region" description="Low complexity" evidence="12">
    <location>
        <begin position="102"/>
        <end position="121"/>
    </location>
</feature>
<feature type="compositionally biased region" description="Polar residues" evidence="12">
    <location>
        <begin position="772"/>
        <end position="782"/>
    </location>
</feature>
<organism evidence="14 15">
    <name type="scientific">Eufriesea mexicana</name>
    <dbReference type="NCBI Taxonomy" id="516756"/>
    <lineage>
        <taxon>Eukaryota</taxon>
        <taxon>Metazoa</taxon>
        <taxon>Ecdysozoa</taxon>
        <taxon>Arthropoda</taxon>
        <taxon>Hexapoda</taxon>
        <taxon>Insecta</taxon>
        <taxon>Pterygota</taxon>
        <taxon>Neoptera</taxon>
        <taxon>Endopterygota</taxon>
        <taxon>Hymenoptera</taxon>
        <taxon>Apocrita</taxon>
        <taxon>Aculeata</taxon>
        <taxon>Apoidea</taxon>
        <taxon>Anthophila</taxon>
        <taxon>Apidae</taxon>
        <taxon>Eufriesea</taxon>
    </lineage>
</organism>
<dbReference type="PROSITE" id="PS00028">
    <property type="entry name" value="ZINC_FINGER_C2H2_1"/>
    <property type="match status" value="2"/>
</dbReference>
<dbReference type="SUPFAM" id="SSF57667">
    <property type="entry name" value="beta-beta-alpha zinc fingers"/>
    <property type="match status" value="1"/>
</dbReference>
<keyword evidence="5 11" id="KW-0863">Zinc-finger</keyword>
<feature type="compositionally biased region" description="Low complexity" evidence="12">
    <location>
        <begin position="283"/>
        <end position="299"/>
    </location>
</feature>
<evidence type="ECO:0000256" key="1">
    <source>
        <dbReference type="ARBA" id="ARBA00004123"/>
    </source>
</evidence>
<keyword evidence="8" id="KW-0238">DNA-binding</keyword>
<evidence type="ECO:0000259" key="13">
    <source>
        <dbReference type="PROSITE" id="PS50157"/>
    </source>
</evidence>
<keyword evidence="6" id="KW-0862">Zinc</keyword>
<evidence type="ECO:0000313" key="14">
    <source>
        <dbReference type="EMBL" id="OAD57586.1"/>
    </source>
</evidence>
<feature type="compositionally biased region" description="Polar residues" evidence="12">
    <location>
        <begin position="1"/>
        <end position="10"/>
    </location>
</feature>
<accession>A0A310SL07</accession>
<evidence type="ECO:0000256" key="2">
    <source>
        <dbReference type="ARBA" id="ARBA00006991"/>
    </source>
</evidence>
<dbReference type="PANTHER" id="PTHR16515">
    <property type="entry name" value="PR DOMAIN ZINC FINGER PROTEIN"/>
    <property type="match status" value="1"/>
</dbReference>
<feature type="region of interest" description="Disordered" evidence="12">
    <location>
        <begin position="211"/>
        <end position="239"/>
    </location>
</feature>
<evidence type="ECO:0000256" key="7">
    <source>
        <dbReference type="ARBA" id="ARBA00023015"/>
    </source>
</evidence>
<evidence type="ECO:0000256" key="10">
    <source>
        <dbReference type="ARBA" id="ARBA00023242"/>
    </source>
</evidence>
<feature type="compositionally biased region" description="Polar residues" evidence="12">
    <location>
        <begin position="211"/>
        <end position="225"/>
    </location>
</feature>
<protein>
    <recommendedName>
        <fullName evidence="13">C2H2-type domain-containing protein</fullName>
    </recommendedName>
</protein>
<feature type="region of interest" description="Disordered" evidence="12">
    <location>
        <begin position="722"/>
        <end position="796"/>
    </location>
</feature>
<dbReference type="InterPro" id="IPR036236">
    <property type="entry name" value="Znf_C2H2_sf"/>
</dbReference>
<keyword evidence="3" id="KW-0479">Metal-binding</keyword>
<gene>
    <name evidence="14" type="ORF">WN48_01764</name>
</gene>
<dbReference type="GO" id="GO:0008270">
    <property type="term" value="F:zinc ion binding"/>
    <property type="evidence" value="ECO:0007669"/>
    <property type="project" value="UniProtKB-KW"/>
</dbReference>
<dbReference type="GO" id="GO:0005634">
    <property type="term" value="C:nucleus"/>
    <property type="evidence" value="ECO:0007669"/>
    <property type="project" value="UniProtKB-SubCell"/>
</dbReference>
<evidence type="ECO:0000256" key="6">
    <source>
        <dbReference type="ARBA" id="ARBA00022833"/>
    </source>
</evidence>
<name>A0A310SL07_9HYME</name>
<keyword evidence="9" id="KW-0804">Transcription</keyword>
<keyword evidence="10" id="KW-0539">Nucleus</keyword>
<keyword evidence="4" id="KW-0677">Repeat</keyword>
<dbReference type="GO" id="GO:0000978">
    <property type="term" value="F:RNA polymerase II cis-regulatory region sequence-specific DNA binding"/>
    <property type="evidence" value="ECO:0007669"/>
    <property type="project" value="TreeGrafter"/>
</dbReference>
<reference evidence="14 15" key="1">
    <citation type="submission" date="2015-07" db="EMBL/GenBank/DDBJ databases">
        <title>The genome of Eufriesea mexicana.</title>
        <authorList>
            <person name="Pan H."/>
            <person name="Kapheim K."/>
        </authorList>
    </citation>
    <scope>NUCLEOTIDE SEQUENCE [LARGE SCALE GENOMIC DNA]</scope>
    <source>
        <strain evidence="14">0111107269</strain>
        <tissue evidence="14">Whole body</tissue>
    </source>
</reference>
<dbReference type="GO" id="GO:0005737">
    <property type="term" value="C:cytoplasm"/>
    <property type="evidence" value="ECO:0007669"/>
    <property type="project" value="TreeGrafter"/>
</dbReference>
<dbReference type="Pfam" id="PF00096">
    <property type="entry name" value="zf-C2H2"/>
    <property type="match status" value="1"/>
</dbReference>
<keyword evidence="15" id="KW-1185">Reference proteome</keyword>
<dbReference type="EMBL" id="KQ761402">
    <property type="protein sequence ID" value="OAD57586.1"/>
    <property type="molecule type" value="Genomic_DNA"/>
</dbReference>
<feature type="compositionally biased region" description="Low complexity" evidence="12">
    <location>
        <begin position="562"/>
        <end position="578"/>
    </location>
</feature>
<keyword evidence="7" id="KW-0805">Transcription regulation</keyword>
<evidence type="ECO:0000256" key="11">
    <source>
        <dbReference type="PROSITE-ProRule" id="PRU00042"/>
    </source>
</evidence>
<dbReference type="GO" id="GO:0045165">
    <property type="term" value="P:cell fate commitment"/>
    <property type="evidence" value="ECO:0007669"/>
    <property type="project" value="TreeGrafter"/>
</dbReference>
<evidence type="ECO:0000256" key="4">
    <source>
        <dbReference type="ARBA" id="ARBA00022737"/>
    </source>
</evidence>
<feature type="compositionally biased region" description="Polar residues" evidence="12">
    <location>
        <begin position="454"/>
        <end position="468"/>
    </location>
</feature>
<dbReference type="GO" id="GO:0003700">
    <property type="term" value="F:DNA-binding transcription factor activity"/>
    <property type="evidence" value="ECO:0007669"/>
    <property type="project" value="TreeGrafter"/>
</dbReference>
<evidence type="ECO:0000256" key="9">
    <source>
        <dbReference type="ARBA" id="ARBA00023163"/>
    </source>
</evidence>
<feature type="region of interest" description="Disordered" evidence="12">
    <location>
        <begin position="274"/>
        <end position="299"/>
    </location>
</feature>
<dbReference type="InterPro" id="IPR013087">
    <property type="entry name" value="Znf_C2H2_type"/>
</dbReference>
<evidence type="ECO:0000256" key="5">
    <source>
        <dbReference type="ARBA" id="ARBA00022771"/>
    </source>
</evidence>
<evidence type="ECO:0000313" key="15">
    <source>
        <dbReference type="Proteomes" id="UP000250275"/>
    </source>
</evidence>
<dbReference type="PANTHER" id="PTHR16515:SF59">
    <property type="entry name" value="PR DOMAIN ZINC FINGER PROTEIN 1"/>
    <property type="match status" value="1"/>
</dbReference>
<dbReference type="SMART" id="SM00355">
    <property type="entry name" value="ZnF_C2H2"/>
    <property type="match status" value="2"/>
</dbReference>
<feature type="compositionally biased region" description="Polar residues" evidence="12">
    <location>
        <begin position="579"/>
        <end position="600"/>
    </location>
</feature>